<comment type="caution">
    <text evidence="1">The sequence shown here is derived from an EMBL/GenBank/DDBJ whole genome shotgun (WGS) entry which is preliminary data.</text>
</comment>
<gene>
    <name evidence="1" type="ORF">OXD698_LOCUS40306</name>
</gene>
<evidence type="ECO:0000313" key="2">
    <source>
        <dbReference type="Proteomes" id="UP000663844"/>
    </source>
</evidence>
<protein>
    <submittedName>
        <fullName evidence="1">Uncharacterized protein</fullName>
    </submittedName>
</protein>
<feature type="non-terminal residue" evidence="1">
    <location>
        <position position="1"/>
    </location>
</feature>
<accession>A0A820AD96</accession>
<sequence>AFEELVEKILETPSLWEKTEAAIRSIDKNYSDTVPARCSC</sequence>
<name>A0A820AD96_9BILA</name>
<organism evidence="1 2">
    <name type="scientific">Adineta steineri</name>
    <dbReference type="NCBI Taxonomy" id="433720"/>
    <lineage>
        <taxon>Eukaryota</taxon>
        <taxon>Metazoa</taxon>
        <taxon>Spiralia</taxon>
        <taxon>Gnathifera</taxon>
        <taxon>Rotifera</taxon>
        <taxon>Eurotatoria</taxon>
        <taxon>Bdelloidea</taxon>
        <taxon>Adinetida</taxon>
        <taxon>Adinetidae</taxon>
        <taxon>Adineta</taxon>
    </lineage>
</organism>
<evidence type="ECO:0000313" key="1">
    <source>
        <dbReference type="EMBL" id="CAF4191370.1"/>
    </source>
</evidence>
<dbReference type="EMBL" id="CAJOAZ010008790">
    <property type="protein sequence ID" value="CAF4191370.1"/>
    <property type="molecule type" value="Genomic_DNA"/>
</dbReference>
<dbReference type="AlphaFoldDB" id="A0A820AD96"/>
<reference evidence="1" key="1">
    <citation type="submission" date="2021-02" db="EMBL/GenBank/DDBJ databases">
        <authorList>
            <person name="Nowell W R."/>
        </authorList>
    </citation>
    <scope>NUCLEOTIDE SEQUENCE</scope>
</reference>
<proteinExistence type="predicted"/>
<dbReference type="Proteomes" id="UP000663844">
    <property type="component" value="Unassembled WGS sequence"/>
</dbReference>